<reference evidence="2" key="2">
    <citation type="submission" date="2023-01" db="EMBL/GenBank/DDBJ databases">
        <authorList>
            <person name="Sun Q."/>
            <person name="Evtushenko L."/>
        </authorList>
    </citation>
    <scope>NUCLEOTIDE SEQUENCE</scope>
    <source>
        <strain evidence="2">VKM Ac-1020</strain>
    </source>
</reference>
<evidence type="ECO:0000313" key="3">
    <source>
        <dbReference type="Proteomes" id="UP001142462"/>
    </source>
</evidence>
<keyword evidence="3" id="KW-1185">Reference proteome</keyword>
<organism evidence="2 3">
    <name type="scientific">Microbacterium barkeri</name>
    <dbReference type="NCBI Taxonomy" id="33917"/>
    <lineage>
        <taxon>Bacteria</taxon>
        <taxon>Bacillati</taxon>
        <taxon>Actinomycetota</taxon>
        <taxon>Actinomycetes</taxon>
        <taxon>Micrococcales</taxon>
        <taxon>Microbacteriaceae</taxon>
        <taxon>Microbacterium</taxon>
    </lineage>
</organism>
<dbReference type="Proteomes" id="UP001142462">
    <property type="component" value="Unassembled WGS sequence"/>
</dbReference>
<dbReference type="Pfam" id="PF07929">
    <property type="entry name" value="PRiA4_ORF3"/>
    <property type="match status" value="1"/>
</dbReference>
<dbReference type="PANTHER" id="PTHR41878:SF1">
    <property type="entry name" value="TNPR PROTEIN"/>
    <property type="match status" value="1"/>
</dbReference>
<dbReference type="AlphaFoldDB" id="A0A9W6H5H2"/>
<dbReference type="Gene3D" id="3.10.290.30">
    <property type="entry name" value="MM3350-like"/>
    <property type="match status" value="1"/>
</dbReference>
<dbReference type="PANTHER" id="PTHR41878">
    <property type="entry name" value="LEXA REPRESSOR-RELATED"/>
    <property type="match status" value="1"/>
</dbReference>
<gene>
    <name evidence="2" type="ORF">GCM10017576_25680</name>
</gene>
<dbReference type="SUPFAM" id="SSF159941">
    <property type="entry name" value="MM3350-like"/>
    <property type="match status" value="1"/>
</dbReference>
<sequence length="458" mass="51328">MEPDERLYLRVTLRDVEPEIWREFEIDGQMTIRQLHMAIQVMLGWRETHRHETFEGLPLTEDLTPRPPLRWGQPSSDDPEILDEDEWTILGALEESPLAYIYDFGDTWHHLVEINHEMTPIAEAPPVLLRAGRNRGPWEDSGGAEGYQEKCAIWADPDHPEHDEIRQWVADTVGPWAPADPTFFDPPSIQAELNLLFNPSGSGVHPYDMSGLVKADELRPPGDVDLESPIVAFAGTLPPAIRSELRQHLYRTGVLAPTDLDDATAERLIRPFAWLVDAVGAGGIDLTSAGWLPPDVVLDGMTALGWIEDWIGKGNREDLTPPIANLRETAQRLGLVRVQKGRLLLGAEARKALGHPRRLLRLVARGLYRKLQDAEVDAAVLLFLSLADGTPADERWRAIAFGLTMAGWQHPSGEFDRDDIASVAGRTEDLLRVLFGWRERLTREGSADIALFAREALR</sequence>
<dbReference type="InterPro" id="IPR012912">
    <property type="entry name" value="Plasmid_pRiA4b_Orf3-like"/>
</dbReference>
<feature type="domain" description="Plasmid pRiA4b Orf3-like" evidence="1">
    <location>
        <begin position="8"/>
        <end position="181"/>
    </location>
</feature>
<protein>
    <recommendedName>
        <fullName evidence="1">Plasmid pRiA4b Orf3-like domain-containing protein</fullName>
    </recommendedName>
</protein>
<evidence type="ECO:0000313" key="2">
    <source>
        <dbReference type="EMBL" id="GLJ62438.1"/>
    </source>
</evidence>
<dbReference type="RefSeq" id="WP_271174132.1">
    <property type="nucleotide sequence ID" value="NZ_BSEJ01000013.1"/>
</dbReference>
<comment type="caution">
    <text evidence="2">The sequence shown here is derived from an EMBL/GenBank/DDBJ whole genome shotgun (WGS) entry which is preliminary data.</text>
</comment>
<proteinExistence type="predicted"/>
<accession>A0A9W6H5H2</accession>
<name>A0A9W6H5H2_9MICO</name>
<dbReference type="EMBL" id="BSEJ01000013">
    <property type="protein sequence ID" value="GLJ62438.1"/>
    <property type="molecule type" value="Genomic_DNA"/>
</dbReference>
<reference evidence="2" key="1">
    <citation type="journal article" date="2014" name="Int. J. Syst. Evol. Microbiol.">
        <title>Complete genome sequence of Corynebacterium casei LMG S-19264T (=DSM 44701T), isolated from a smear-ripened cheese.</title>
        <authorList>
            <consortium name="US DOE Joint Genome Institute (JGI-PGF)"/>
            <person name="Walter F."/>
            <person name="Albersmeier A."/>
            <person name="Kalinowski J."/>
            <person name="Ruckert C."/>
        </authorList>
    </citation>
    <scope>NUCLEOTIDE SEQUENCE</scope>
    <source>
        <strain evidence="2">VKM Ac-1020</strain>
    </source>
</reference>
<evidence type="ECO:0000259" key="1">
    <source>
        <dbReference type="Pfam" id="PF07929"/>
    </source>
</evidence>
<dbReference type="InterPro" id="IPR024047">
    <property type="entry name" value="MM3350-like_sf"/>
</dbReference>